<name>A0A822Y0E8_NELNU</name>
<evidence type="ECO:0000313" key="1">
    <source>
        <dbReference type="EMBL" id="DAD23118.1"/>
    </source>
</evidence>
<dbReference type="AlphaFoldDB" id="A0A822Y0E8"/>
<keyword evidence="2" id="KW-1185">Reference proteome</keyword>
<evidence type="ECO:0000313" key="2">
    <source>
        <dbReference type="Proteomes" id="UP000607653"/>
    </source>
</evidence>
<organism evidence="1 2">
    <name type="scientific">Nelumbo nucifera</name>
    <name type="common">Sacred lotus</name>
    <dbReference type="NCBI Taxonomy" id="4432"/>
    <lineage>
        <taxon>Eukaryota</taxon>
        <taxon>Viridiplantae</taxon>
        <taxon>Streptophyta</taxon>
        <taxon>Embryophyta</taxon>
        <taxon>Tracheophyta</taxon>
        <taxon>Spermatophyta</taxon>
        <taxon>Magnoliopsida</taxon>
        <taxon>Proteales</taxon>
        <taxon>Nelumbonaceae</taxon>
        <taxon>Nelumbo</taxon>
    </lineage>
</organism>
<accession>A0A822Y0E8</accession>
<protein>
    <submittedName>
        <fullName evidence="1">Uncharacterized protein</fullName>
    </submittedName>
</protein>
<gene>
    <name evidence="1" type="ORF">HUJ06_024581</name>
</gene>
<proteinExistence type="predicted"/>
<comment type="caution">
    <text evidence="1">The sequence shown here is derived from an EMBL/GenBank/DDBJ whole genome shotgun (WGS) entry which is preliminary data.</text>
</comment>
<dbReference type="EMBL" id="DUZY01000001">
    <property type="protein sequence ID" value="DAD23118.1"/>
    <property type="molecule type" value="Genomic_DNA"/>
</dbReference>
<reference evidence="1 2" key="1">
    <citation type="journal article" date="2020" name="Mol. Biol. Evol.">
        <title>Distinct Expression and Methylation Patterns for Genes with Different Fates following a Single Whole-Genome Duplication in Flowering Plants.</title>
        <authorList>
            <person name="Shi T."/>
            <person name="Rahmani R.S."/>
            <person name="Gugger P.F."/>
            <person name="Wang M."/>
            <person name="Li H."/>
            <person name="Zhang Y."/>
            <person name="Li Z."/>
            <person name="Wang Q."/>
            <person name="Van de Peer Y."/>
            <person name="Marchal K."/>
            <person name="Chen J."/>
        </authorList>
    </citation>
    <scope>NUCLEOTIDE SEQUENCE [LARGE SCALE GENOMIC DNA]</scope>
    <source>
        <tissue evidence="1">Leaf</tissue>
    </source>
</reference>
<sequence>MYKQNTNNECSDPRRCLDTVETNKVVFQTKSGSEFLPEVCQCNRGGFFGFCQFVLDDDDD</sequence>
<dbReference type="Proteomes" id="UP000607653">
    <property type="component" value="Unassembled WGS sequence"/>
</dbReference>